<keyword evidence="3" id="KW-1185">Reference proteome</keyword>
<feature type="compositionally biased region" description="Polar residues" evidence="1">
    <location>
        <begin position="210"/>
        <end position="220"/>
    </location>
</feature>
<protein>
    <submittedName>
        <fullName evidence="2">Uncharacterized protein</fullName>
    </submittedName>
</protein>
<feature type="compositionally biased region" description="Low complexity" evidence="1">
    <location>
        <begin position="192"/>
        <end position="209"/>
    </location>
</feature>
<dbReference type="EMBL" id="JAACJN010000019">
    <property type="protein sequence ID" value="KAF5389855.1"/>
    <property type="molecule type" value="Genomic_DNA"/>
</dbReference>
<organism evidence="2 3">
    <name type="scientific">Collybiopsis confluens</name>
    <dbReference type="NCBI Taxonomy" id="2823264"/>
    <lineage>
        <taxon>Eukaryota</taxon>
        <taxon>Fungi</taxon>
        <taxon>Dikarya</taxon>
        <taxon>Basidiomycota</taxon>
        <taxon>Agaricomycotina</taxon>
        <taxon>Agaricomycetes</taxon>
        <taxon>Agaricomycetidae</taxon>
        <taxon>Agaricales</taxon>
        <taxon>Marasmiineae</taxon>
        <taxon>Omphalotaceae</taxon>
        <taxon>Collybiopsis</taxon>
    </lineage>
</organism>
<gene>
    <name evidence="2" type="ORF">D9757_003615</name>
</gene>
<feature type="region of interest" description="Disordered" evidence="1">
    <location>
        <begin position="132"/>
        <end position="271"/>
    </location>
</feature>
<dbReference type="Gene3D" id="6.10.250.3180">
    <property type="match status" value="1"/>
</dbReference>
<evidence type="ECO:0000256" key="1">
    <source>
        <dbReference type="SAM" id="MobiDB-lite"/>
    </source>
</evidence>
<dbReference type="Proteomes" id="UP000518752">
    <property type="component" value="Unassembled WGS sequence"/>
</dbReference>
<name>A0A8H5MCY2_9AGAR</name>
<comment type="caution">
    <text evidence="2">The sequence shown here is derived from an EMBL/GenBank/DDBJ whole genome shotgun (WGS) entry which is preliminary data.</text>
</comment>
<evidence type="ECO:0000313" key="2">
    <source>
        <dbReference type="EMBL" id="KAF5389855.1"/>
    </source>
</evidence>
<proteinExistence type="predicted"/>
<feature type="compositionally biased region" description="Polar residues" evidence="1">
    <location>
        <begin position="147"/>
        <end position="167"/>
    </location>
</feature>
<feature type="compositionally biased region" description="Basic residues" evidence="1">
    <location>
        <begin position="261"/>
        <end position="271"/>
    </location>
</feature>
<dbReference type="AlphaFoldDB" id="A0A8H5MCY2"/>
<dbReference type="OrthoDB" id="21513at2759"/>
<reference evidence="2 3" key="1">
    <citation type="journal article" date="2020" name="ISME J.">
        <title>Uncovering the hidden diversity of litter-decomposition mechanisms in mushroom-forming fungi.</title>
        <authorList>
            <person name="Floudas D."/>
            <person name="Bentzer J."/>
            <person name="Ahren D."/>
            <person name="Johansson T."/>
            <person name="Persson P."/>
            <person name="Tunlid A."/>
        </authorList>
    </citation>
    <scope>NUCLEOTIDE SEQUENCE [LARGE SCALE GENOMIC DNA]</scope>
    <source>
        <strain evidence="2 3">CBS 406.79</strain>
    </source>
</reference>
<sequence>MPPQHVSVLWPHGSGNSLIIADLWKTLCFRTFPLIVVRHNDKTAAAPGFWRDYFFVLREAEAKRLEEVGSRIRSQRREADERKREREVKLTDRVRLPPPKRQRTGWNIPTQPKSLFQKTRSDASKLQKNMYNARMIPPKGKEYSHSARISGSTTLPPSQPSYSNRVTVKTVIRRPPTGSMETSASVSAVPKDAPTSTKPATSPTSDTSPVLSTNNDVQHSPKQHSPKHVPSDMQSLLPPAEKSAKPQTMTKKDRMASLFVPKHRAHSQLAR</sequence>
<evidence type="ECO:0000313" key="3">
    <source>
        <dbReference type="Proteomes" id="UP000518752"/>
    </source>
</evidence>
<accession>A0A8H5MCY2</accession>